<proteinExistence type="predicted"/>
<reference evidence="2 3" key="1">
    <citation type="submission" date="2019-07" db="EMBL/GenBank/DDBJ databases">
        <title>Complete genome of Crassaminicella thermophila SY095.</title>
        <authorList>
            <person name="Li X."/>
        </authorList>
    </citation>
    <scope>NUCLEOTIDE SEQUENCE [LARGE SCALE GENOMIC DNA]</scope>
    <source>
        <strain evidence="2 3">SY095</strain>
    </source>
</reference>
<dbReference type="AlphaFoldDB" id="A0A5C0SDN4"/>
<gene>
    <name evidence="2" type="ORF">FQB35_02690</name>
</gene>
<feature type="transmembrane region" description="Helical" evidence="1">
    <location>
        <begin position="112"/>
        <end position="134"/>
    </location>
</feature>
<dbReference type="KEGG" id="crs:FQB35_02690"/>
<keyword evidence="1" id="KW-0472">Membrane</keyword>
<accession>A0A5C0SDN4</accession>
<sequence>MVERKYLNQMYSQNPDTGNFIVEIQMENYLYIFNEWDSASFKRRDIDPDLSDFLESCSSDIPLNMGIELHFNILNEERSLKKEKTIISGLRNYYARCLYFEKQALKELYRKFLFYILIAFPLFFCSYALDYYIVDNIIFTGLLEGVYVGGWVFLWAAIEMLAFDRGPIIRKIKECNRLLKAPIYFSYDDLSK</sequence>
<dbReference type="RefSeq" id="WP_148808452.1">
    <property type="nucleotide sequence ID" value="NZ_CP042243.1"/>
</dbReference>
<evidence type="ECO:0000313" key="3">
    <source>
        <dbReference type="Proteomes" id="UP000324646"/>
    </source>
</evidence>
<dbReference type="EMBL" id="CP042243">
    <property type="protein sequence ID" value="QEK11364.1"/>
    <property type="molecule type" value="Genomic_DNA"/>
</dbReference>
<keyword evidence="3" id="KW-1185">Reference proteome</keyword>
<keyword evidence="1" id="KW-1133">Transmembrane helix</keyword>
<dbReference type="Proteomes" id="UP000324646">
    <property type="component" value="Chromosome"/>
</dbReference>
<dbReference type="OrthoDB" id="573194at2"/>
<keyword evidence="1" id="KW-0812">Transmembrane</keyword>
<evidence type="ECO:0000256" key="1">
    <source>
        <dbReference type="SAM" id="Phobius"/>
    </source>
</evidence>
<protein>
    <submittedName>
        <fullName evidence="2">Uncharacterized protein</fullName>
    </submittedName>
</protein>
<evidence type="ECO:0000313" key="2">
    <source>
        <dbReference type="EMBL" id="QEK11364.1"/>
    </source>
</evidence>
<feature type="transmembrane region" description="Helical" evidence="1">
    <location>
        <begin position="146"/>
        <end position="163"/>
    </location>
</feature>
<organism evidence="2 3">
    <name type="scientific">Crassaminicella thermophila</name>
    <dbReference type="NCBI Taxonomy" id="2599308"/>
    <lineage>
        <taxon>Bacteria</taxon>
        <taxon>Bacillati</taxon>
        <taxon>Bacillota</taxon>
        <taxon>Clostridia</taxon>
        <taxon>Eubacteriales</taxon>
        <taxon>Clostridiaceae</taxon>
        <taxon>Crassaminicella</taxon>
    </lineage>
</organism>
<name>A0A5C0SDN4_CRATE</name>